<dbReference type="PRINTS" id="PR00154">
    <property type="entry name" value="AMPBINDING"/>
</dbReference>
<feature type="domain" description="AMP-dependent synthetase/ligase" evidence="1">
    <location>
        <begin position="16"/>
        <end position="131"/>
    </location>
</feature>
<dbReference type="InterPro" id="IPR020845">
    <property type="entry name" value="AMP-binding_CS"/>
</dbReference>
<dbReference type="PANTHER" id="PTHR45527">
    <property type="entry name" value="NONRIBOSOMAL PEPTIDE SYNTHETASE"/>
    <property type="match status" value="1"/>
</dbReference>
<evidence type="ECO:0000313" key="3">
    <source>
        <dbReference type="Proteomes" id="UP000638849"/>
    </source>
</evidence>
<gene>
    <name evidence="2" type="ORF">JBF12_47495</name>
</gene>
<dbReference type="Proteomes" id="UP000638849">
    <property type="component" value="Unassembled WGS sequence"/>
</dbReference>
<dbReference type="InterPro" id="IPR020459">
    <property type="entry name" value="AMP-binding"/>
</dbReference>
<dbReference type="Pfam" id="PF00501">
    <property type="entry name" value="AMP-binding"/>
    <property type="match status" value="1"/>
</dbReference>
<evidence type="ECO:0000259" key="1">
    <source>
        <dbReference type="Pfam" id="PF00501"/>
    </source>
</evidence>
<organism evidence="2 3">
    <name type="scientific">Streptomyces javensis</name>
    <dbReference type="NCBI Taxonomy" id="114698"/>
    <lineage>
        <taxon>Bacteria</taxon>
        <taxon>Bacillati</taxon>
        <taxon>Actinomycetota</taxon>
        <taxon>Actinomycetes</taxon>
        <taxon>Kitasatosporales</taxon>
        <taxon>Streptomycetaceae</taxon>
        <taxon>Streptomyces</taxon>
        <taxon>Streptomyces violaceusniger group</taxon>
    </lineage>
</organism>
<sequence length="145" mass="14600">VECWVWDASDVVAGSAPVVSVDVDDVAYVIYTSGSTGRPKGVVVTHRGLGSLAAAQIERFGVGADARVLQLASLSFDAAVSEVCMALLSGAALVVAGADRLPPQGSLGGVVAEFGVTHVTVPPSVLATVEELPGCLRTLVVAGEV</sequence>
<proteinExistence type="predicted"/>
<accession>A0ABS0RV07</accession>
<keyword evidence="3" id="KW-1185">Reference proteome</keyword>
<dbReference type="Gene3D" id="3.40.50.980">
    <property type="match status" value="2"/>
</dbReference>
<evidence type="ECO:0000313" key="2">
    <source>
        <dbReference type="EMBL" id="MBI0320467.1"/>
    </source>
</evidence>
<comment type="caution">
    <text evidence="2">The sequence shown here is derived from an EMBL/GenBank/DDBJ whole genome shotgun (WGS) entry which is preliminary data.</text>
</comment>
<dbReference type="InterPro" id="IPR000873">
    <property type="entry name" value="AMP-dep_synth/lig_dom"/>
</dbReference>
<protein>
    <submittedName>
        <fullName evidence="2">AMP-binding protein</fullName>
    </submittedName>
</protein>
<dbReference type="PROSITE" id="PS00455">
    <property type="entry name" value="AMP_BINDING"/>
    <property type="match status" value="1"/>
</dbReference>
<dbReference type="EMBL" id="JAEEAQ010001550">
    <property type="protein sequence ID" value="MBI0320467.1"/>
    <property type="molecule type" value="Genomic_DNA"/>
</dbReference>
<dbReference type="SUPFAM" id="SSF56801">
    <property type="entry name" value="Acetyl-CoA synthetase-like"/>
    <property type="match status" value="1"/>
</dbReference>
<dbReference type="PANTHER" id="PTHR45527:SF1">
    <property type="entry name" value="FATTY ACID SYNTHASE"/>
    <property type="match status" value="1"/>
</dbReference>
<feature type="non-terminal residue" evidence="2">
    <location>
        <position position="1"/>
    </location>
</feature>
<reference evidence="2 3" key="1">
    <citation type="submission" date="2020-12" db="EMBL/GenBank/DDBJ databases">
        <authorList>
            <person name="Kusuma A.B."/>
            <person name="Nouioui I."/>
            <person name="Goodfellow M."/>
        </authorList>
    </citation>
    <scope>NUCLEOTIDE SEQUENCE [LARGE SCALE GENOMIC DNA]</scope>
    <source>
        <strain evidence="2 3">DSM 41764</strain>
    </source>
</reference>
<feature type="non-terminal residue" evidence="2">
    <location>
        <position position="145"/>
    </location>
</feature>
<name>A0ABS0RV07_9ACTN</name>